<dbReference type="Gene3D" id="3.40.50.2300">
    <property type="match status" value="1"/>
</dbReference>
<dbReference type="Proteomes" id="UP000029033">
    <property type="component" value="Unassembled WGS sequence"/>
</dbReference>
<dbReference type="GO" id="GO:0000160">
    <property type="term" value="P:phosphorelay signal transduction system"/>
    <property type="evidence" value="ECO:0007669"/>
    <property type="project" value="InterPro"/>
</dbReference>
<dbReference type="PROSITE" id="PS50110">
    <property type="entry name" value="RESPONSE_REGULATORY"/>
    <property type="match status" value="1"/>
</dbReference>
<dbReference type="InterPro" id="IPR036388">
    <property type="entry name" value="WH-like_DNA-bd_sf"/>
</dbReference>
<dbReference type="PANTHER" id="PTHR43214">
    <property type="entry name" value="TWO-COMPONENT RESPONSE REGULATOR"/>
    <property type="match status" value="1"/>
</dbReference>
<dbReference type="InterPro" id="IPR016032">
    <property type="entry name" value="Sig_transdc_resp-reg_C-effctor"/>
</dbReference>
<keyword evidence="2" id="KW-0238">DNA-binding</keyword>
<dbReference type="InterPro" id="IPR001789">
    <property type="entry name" value="Sig_transdc_resp-reg_receiver"/>
</dbReference>
<dbReference type="Gene3D" id="1.10.10.10">
    <property type="entry name" value="Winged helix-like DNA-binding domain superfamily/Winged helix DNA-binding domain"/>
    <property type="match status" value="1"/>
</dbReference>
<dbReference type="Pfam" id="PF00196">
    <property type="entry name" value="GerE"/>
    <property type="match status" value="1"/>
</dbReference>
<evidence type="ECO:0000313" key="7">
    <source>
        <dbReference type="Proteomes" id="UP000029033"/>
    </source>
</evidence>
<keyword evidence="7" id="KW-1185">Reference proteome</keyword>
<name>A0A087DAL1_9BIFI</name>
<evidence type="ECO:0000259" key="5">
    <source>
        <dbReference type="PROSITE" id="PS50110"/>
    </source>
</evidence>
<accession>A0A087DAL1</accession>
<dbReference type="PROSITE" id="PS50043">
    <property type="entry name" value="HTH_LUXR_2"/>
    <property type="match status" value="1"/>
</dbReference>
<dbReference type="InterPro" id="IPR058245">
    <property type="entry name" value="NreC/VraR/RcsB-like_REC"/>
</dbReference>
<dbReference type="AlphaFoldDB" id="A0A087DAL1"/>
<dbReference type="GO" id="GO:0006355">
    <property type="term" value="P:regulation of DNA-templated transcription"/>
    <property type="evidence" value="ECO:0007669"/>
    <property type="project" value="InterPro"/>
</dbReference>
<sequence>MWGTGSPAVAIKHCHNPHTRPDVLVLDMALGGITGADVCRRIRRRSGGTGIVCVTSYSVDVYRREAVAAGAQGLFAKERLKTDIADAIRLAAQGLPTGGQAALGFRDAQTAYGLLSGTVPAKMSVDMRDSLSSREKETLRLYARRLTTDEIAGRLGISKGSVFTYVHRAADKLGVASRKEVLDACARYDLL</sequence>
<reference evidence="6 7" key="1">
    <citation type="submission" date="2014-03" db="EMBL/GenBank/DDBJ databases">
        <title>Genomics of Bifidobacteria.</title>
        <authorList>
            <person name="Ventura M."/>
            <person name="Milani C."/>
            <person name="Lugli G.A."/>
        </authorList>
    </citation>
    <scope>NUCLEOTIDE SEQUENCE [LARGE SCALE GENOMIC DNA]</scope>
    <source>
        <strain evidence="6 7">LMG 21589</strain>
    </source>
</reference>
<dbReference type="GO" id="GO:0003677">
    <property type="term" value="F:DNA binding"/>
    <property type="evidence" value="ECO:0007669"/>
    <property type="project" value="UniProtKB-KW"/>
</dbReference>
<evidence type="ECO:0000256" key="2">
    <source>
        <dbReference type="ARBA" id="ARBA00023125"/>
    </source>
</evidence>
<feature type="domain" description="HTH luxR-type" evidence="4">
    <location>
        <begin position="124"/>
        <end position="189"/>
    </location>
</feature>
<keyword evidence="1 3" id="KW-0597">Phosphoprotein</keyword>
<comment type="caution">
    <text evidence="6">The sequence shown here is derived from an EMBL/GenBank/DDBJ whole genome shotgun (WGS) entry which is preliminary data.</text>
</comment>
<dbReference type="Pfam" id="PF00072">
    <property type="entry name" value="Response_reg"/>
    <property type="match status" value="1"/>
</dbReference>
<dbReference type="EMBL" id="JGZO01000015">
    <property type="protein sequence ID" value="KFI92561.1"/>
    <property type="molecule type" value="Genomic_DNA"/>
</dbReference>
<organism evidence="6 7">
    <name type="scientific">Bifidobacterium scardovii</name>
    <dbReference type="NCBI Taxonomy" id="158787"/>
    <lineage>
        <taxon>Bacteria</taxon>
        <taxon>Bacillati</taxon>
        <taxon>Actinomycetota</taxon>
        <taxon>Actinomycetes</taxon>
        <taxon>Bifidobacteriales</taxon>
        <taxon>Bifidobacteriaceae</taxon>
        <taxon>Bifidobacterium</taxon>
    </lineage>
</organism>
<dbReference type="CDD" id="cd17535">
    <property type="entry name" value="REC_NarL-like"/>
    <property type="match status" value="1"/>
</dbReference>
<protein>
    <recommendedName>
        <fullName evidence="8">Two-component response regulator</fullName>
    </recommendedName>
</protein>
<feature type="modified residue" description="4-aspartylphosphate" evidence="3">
    <location>
        <position position="27"/>
    </location>
</feature>
<dbReference type="PANTHER" id="PTHR43214:SF42">
    <property type="entry name" value="TRANSCRIPTIONAL REGULATORY PROTEIN DESR"/>
    <property type="match status" value="1"/>
</dbReference>
<dbReference type="RefSeq" id="WP_231649346.1">
    <property type="nucleotide sequence ID" value="NZ_CAUPKV010000017.1"/>
</dbReference>
<feature type="domain" description="Response regulatory" evidence="5">
    <location>
        <begin position="1"/>
        <end position="92"/>
    </location>
</feature>
<dbReference type="GeneID" id="85165646"/>
<dbReference type="SMART" id="SM00421">
    <property type="entry name" value="HTH_LUXR"/>
    <property type="match status" value="1"/>
</dbReference>
<dbReference type="InterPro" id="IPR039420">
    <property type="entry name" value="WalR-like"/>
</dbReference>
<dbReference type="STRING" id="158787.BSCA_2268"/>
<evidence type="ECO:0000256" key="1">
    <source>
        <dbReference type="ARBA" id="ARBA00022553"/>
    </source>
</evidence>
<dbReference type="CDD" id="cd06170">
    <property type="entry name" value="LuxR_C_like"/>
    <property type="match status" value="1"/>
</dbReference>
<dbReference type="SUPFAM" id="SSF52172">
    <property type="entry name" value="CheY-like"/>
    <property type="match status" value="1"/>
</dbReference>
<dbReference type="InterPro" id="IPR011006">
    <property type="entry name" value="CheY-like_superfamily"/>
</dbReference>
<proteinExistence type="predicted"/>
<gene>
    <name evidence="6" type="ORF">BSCA_2268</name>
</gene>
<dbReference type="eggNOG" id="COG2197">
    <property type="taxonomic scope" value="Bacteria"/>
</dbReference>
<evidence type="ECO:0000313" key="6">
    <source>
        <dbReference type="EMBL" id="KFI92561.1"/>
    </source>
</evidence>
<dbReference type="SUPFAM" id="SSF46894">
    <property type="entry name" value="C-terminal effector domain of the bipartite response regulators"/>
    <property type="match status" value="1"/>
</dbReference>
<evidence type="ECO:0000256" key="3">
    <source>
        <dbReference type="PROSITE-ProRule" id="PRU00169"/>
    </source>
</evidence>
<evidence type="ECO:0000259" key="4">
    <source>
        <dbReference type="PROSITE" id="PS50043"/>
    </source>
</evidence>
<dbReference type="InterPro" id="IPR000792">
    <property type="entry name" value="Tscrpt_reg_LuxR_C"/>
</dbReference>
<evidence type="ECO:0008006" key="8">
    <source>
        <dbReference type="Google" id="ProtNLM"/>
    </source>
</evidence>